<organism evidence="2 3">
    <name type="scientific">Ophiocordyceps polyrhachis-furcata BCC 54312</name>
    <dbReference type="NCBI Taxonomy" id="1330021"/>
    <lineage>
        <taxon>Eukaryota</taxon>
        <taxon>Fungi</taxon>
        <taxon>Dikarya</taxon>
        <taxon>Ascomycota</taxon>
        <taxon>Pezizomycotina</taxon>
        <taxon>Sordariomycetes</taxon>
        <taxon>Hypocreomycetidae</taxon>
        <taxon>Hypocreales</taxon>
        <taxon>Ophiocordycipitaceae</taxon>
        <taxon>Ophiocordyceps</taxon>
    </lineage>
</organism>
<gene>
    <name evidence="2" type="ORF">L249_4988</name>
</gene>
<dbReference type="AlphaFoldDB" id="A0A367L354"/>
<evidence type="ECO:0000313" key="3">
    <source>
        <dbReference type="Proteomes" id="UP000253664"/>
    </source>
</evidence>
<proteinExistence type="predicted"/>
<dbReference type="Proteomes" id="UP000253664">
    <property type="component" value="Unassembled WGS sequence"/>
</dbReference>
<reference evidence="2 3" key="1">
    <citation type="journal article" date="2015" name="BMC Genomics">
        <title>Insights from the genome of Ophiocordyceps polyrhachis-furcata to pathogenicity and host specificity in insect fungi.</title>
        <authorList>
            <person name="Wichadakul D."/>
            <person name="Kobmoo N."/>
            <person name="Ingsriswang S."/>
            <person name="Tangphatsornruang S."/>
            <person name="Chantasingh D."/>
            <person name="Luangsa-ard J.J."/>
            <person name="Eurwilaichitr L."/>
        </authorList>
    </citation>
    <scope>NUCLEOTIDE SEQUENCE [LARGE SCALE GENOMIC DNA]</scope>
    <source>
        <strain evidence="2 3">BCC 54312</strain>
    </source>
</reference>
<dbReference type="EMBL" id="LKCN02000017">
    <property type="protein sequence ID" value="RCI08863.1"/>
    <property type="molecule type" value="Genomic_DNA"/>
</dbReference>
<comment type="caution">
    <text evidence="2">The sequence shown here is derived from an EMBL/GenBank/DDBJ whole genome shotgun (WGS) entry which is preliminary data.</text>
</comment>
<protein>
    <submittedName>
        <fullName evidence="2">Uncharacterized protein</fullName>
    </submittedName>
</protein>
<evidence type="ECO:0000256" key="1">
    <source>
        <dbReference type="SAM" id="MobiDB-lite"/>
    </source>
</evidence>
<name>A0A367L354_9HYPO</name>
<keyword evidence="3" id="KW-1185">Reference proteome</keyword>
<evidence type="ECO:0000313" key="2">
    <source>
        <dbReference type="EMBL" id="RCI08863.1"/>
    </source>
</evidence>
<feature type="region of interest" description="Disordered" evidence="1">
    <location>
        <begin position="148"/>
        <end position="190"/>
    </location>
</feature>
<accession>A0A367L354</accession>
<sequence length="203" mass="21989">MEWNDGMGSAQIELNLALCMGLELCGGGGGGGGGDEVVHLTELKRARLAAIKGGDYQQRSGRDVCVNADLQNDGGCVGGKQGLNEWIRWRDGWMDGWMDLFLSDVSLYFCVGRILRRDVYVQVALPDSGRFRACGTDTKSANRELYTNGRSPIRTVAPRKAPPRPPPPPNLSRYPGTTYLDTVPTGCGPVGQQTSTVWGLELN</sequence>